<evidence type="ECO:0000313" key="2">
    <source>
        <dbReference type="EMBL" id="MDI9095209.1"/>
    </source>
</evidence>
<sequence length="36" mass="4144">MFVSKSSNSGYKMKREMLSPAYTTNFDELAVVKVRK</sequence>
<dbReference type="Pfam" id="PF13438">
    <property type="entry name" value="DUF4113"/>
    <property type="match status" value="1"/>
</dbReference>
<proteinExistence type="predicted"/>
<name>A0AAW6UJ39_PRORE</name>
<organism evidence="2 3">
    <name type="scientific">Providencia rettgeri</name>
    <dbReference type="NCBI Taxonomy" id="587"/>
    <lineage>
        <taxon>Bacteria</taxon>
        <taxon>Pseudomonadati</taxon>
        <taxon>Pseudomonadota</taxon>
        <taxon>Gammaproteobacteria</taxon>
        <taxon>Enterobacterales</taxon>
        <taxon>Morganellaceae</taxon>
        <taxon>Providencia</taxon>
    </lineage>
</organism>
<dbReference type="InterPro" id="IPR025188">
    <property type="entry name" value="DUF4113"/>
</dbReference>
<gene>
    <name evidence="2" type="ORF">OGX73_21610</name>
</gene>
<dbReference type="EMBL" id="JAOWIN010000019">
    <property type="protein sequence ID" value="MDI9095209.1"/>
    <property type="molecule type" value="Genomic_DNA"/>
</dbReference>
<dbReference type="RefSeq" id="WP_226616964.1">
    <property type="nucleotide sequence ID" value="NZ_ABDWLN020000008.1"/>
</dbReference>
<accession>A0AAW6UJ39</accession>
<feature type="domain" description="DUF4113" evidence="1">
    <location>
        <begin position="5"/>
        <end position="32"/>
    </location>
</feature>
<dbReference type="Proteomes" id="UP001159001">
    <property type="component" value="Unassembled WGS sequence"/>
</dbReference>
<evidence type="ECO:0000313" key="3">
    <source>
        <dbReference type="Proteomes" id="UP001159001"/>
    </source>
</evidence>
<evidence type="ECO:0000259" key="1">
    <source>
        <dbReference type="Pfam" id="PF13438"/>
    </source>
</evidence>
<dbReference type="AlphaFoldDB" id="A0AAW6UJ39"/>
<reference evidence="2" key="1">
    <citation type="submission" date="2022-10" db="EMBL/GenBank/DDBJ databases">
        <title>Bacterial isolates recovered from the One Health project in Brazil.</title>
        <authorList>
            <person name="Valiatti T.B."/>
            <person name="Santos F."/>
            <person name="Cayo R."/>
            <person name="Gales A.C."/>
        </authorList>
    </citation>
    <scope>NUCLEOTIDE SEQUENCE</scope>
    <source>
        <strain evidence="2">PVR188</strain>
    </source>
</reference>
<comment type="caution">
    <text evidence="2">The sequence shown here is derived from an EMBL/GenBank/DDBJ whole genome shotgun (WGS) entry which is preliminary data.</text>
</comment>
<protein>
    <submittedName>
        <fullName evidence="2">DUF4113 domain-containing protein</fullName>
    </submittedName>
</protein>